<dbReference type="NCBIfam" id="TIGR02117">
    <property type="entry name" value="chp_urease_rgn"/>
    <property type="match status" value="1"/>
</dbReference>
<name>K2Q8V9_9HYPH</name>
<dbReference type="eggNOG" id="ENOG502Z9A2">
    <property type="taxonomic scope" value="Bacteria"/>
</dbReference>
<proteinExistence type="predicted"/>
<evidence type="ECO:0000313" key="1">
    <source>
        <dbReference type="EMBL" id="EKF60244.1"/>
    </source>
</evidence>
<evidence type="ECO:0000313" key="2">
    <source>
        <dbReference type="Proteomes" id="UP000007123"/>
    </source>
</evidence>
<dbReference type="PATRIC" id="fig|1156935.5.peg.1845"/>
<gene>
    <name evidence="1" type="ORF">QWE_09116</name>
</gene>
<dbReference type="STRING" id="1156935.QWE_09116"/>
<organism evidence="1 2">
    <name type="scientific">Agrobacterium albertimagni AOL15</name>
    <dbReference type="NCBI Taxonomy" id="1156935"/>
    <lineage>
        <taxon>Bacteria</taxon>
        <taxon>Pseudomonadati</taxon>
        <taxon>Pseudomonadota</taxon>
        <taxon>Alphaproteobacteria</taxon>
        <taxon>Hyphomicrobiales</taxon>
        <taxon>Rhizobiaceae</taxon>
        <taxon>Rhizobium/Agrobacterium group</taxon>
        <taxon>Agrobacterium</taxon>
    </lineage>
</organism>
<sequence>MIAALRLLKWKGGLLAALLVSLALGTVVPRPLTTPAGAAVQGEMQILLLANPIHTDIALPVDDEIRAAFADLVPSGLPVDMPGVEYLIIGWGGRSFYIETPTWGDIRPLPVLKALTIDRSVLHVSVAGPIDPGHPTVRPLIVTPEERSRMIAAIRESFIRDGGLPVAIPGAAYGADDVFFEAKGAFNALIGCNTWTAAVLREGGVRTGWWTPLPQLLDLSIDLHHGA</sequence>
<dbReference type="EMBL" id="ALJF01000006">
    <property type="protein sequence ID" value="EKF60244.1"/>
    <property type="molecule type" value="Genomic_DNA"/>
</dbReference>
<protein>
    <submittedName>
        <fullName evidence="1">Urease-associated protein</fullName>
    </submittedName>
</protein>
<dbReference type="AlphaFoldDB" id="K2Q8V9"/>
<dbReference type="Proteomes" id="UP000007123">
    <property type="component" value="Unassembled WGS sequence"/>
</dbReference>
<reference evidence="1 2" key="1">
    <citation type="journal article" date="2012" name="J. Bacteriol.">
        <title>Draft Genome Sequence of Agrobacterium albertimagni Strain AOL15.</title>
        <authorList>
            <person name="Trimble W.L."/>
            <person name="Phung le T."/>
            <person name="Meyer F."/>
            <person name="Gilbert J.A."/>
            <person name="Silver S."/>
        </authorList>
    </citation>
    <scope>NUCLEOTIDE SEQUENCE [LARGE SCALE GENOMIC DNA]</scope>
    <source>
        <strain evidence="1 2">AOL15</strain>
    </source>
</reference>
<dbReference type="RefSeq" id="WP_006725815.1">
    <property type="nucleotide sequence ID" value="NZ_ALJF01000006.1"/>
</dbReference>
<dbReference type="InterPro" id="IPR011727">
    <property type="entry name" value="CHP02117"/>
</dbReference>
<accession>K2Q8V9</accession>
<keyword evidence="2" id="KW-1185">Reference proteome</keyword>
<dbReference type="OrthoDB" id="211174at2"/>
<comment type="caution">
    <text evidence="1">The sequence shown here is derived from an EMBL/GenBank/DDBJ whole genome shotgun (WGS) entry which is preliminary data.</text>
</comment>
<dbReference type="Pfam" id="PF09601">
    <property type="entry name" value="DUF2459"/>
    <property type="match status" value="1"/>
</dbReference>